<feature type="transmembrane region" description="Helical" evidence="8">
    <location>
        <begin position="383"/>
        <end position="405"/>
    </location>
</feature>
<feature type="transmembrane region" description="Helical" evidence="8">
    <location>
        <begin position="101"/>
        <end position="122"/>
    </location>
</feature>
<evidence type="ECO:0000313" key="10">
    <source>
        <dbReference type="EMBL" id="MEW9570222.1"/>
    </source>
</evidence>
<keyword evidence="7 8" id="KW-0472">Membrane</keyword>
<feature type="transmembrane region" description="Helical" evidence="8">
    <location>
        <begin position="28"/>
        <end position="50"/>
    </location>
</feature>
<dbReference type="RefSeq" id="WP_367852321.1">
    <property type="nucleotide sequence ID" value="NZ_JBFOHK010000001.1"/>
</dbReference>
<evidence type="ECO:0000313" key="11">
    <source>
        <dbReference type="Proteomes" id="UP001556220"/>
    </source>
</evidence>
<protein>
    <submittedName>
        <fullName evidence="10">MFS transporter</fullName>
    </submittedName>
</protein>
<feature type="transmembrane region" description="Helical" evidence="8">
    <location>
        <begin position="319"/>
        <end position="338"/>
    </location>
</feature>
<dbReference type="InterPro" id="IPR051084">
    <property type="entry name" value="H+-coupled_symporters"/>
</dbReference>
<evidence type="ECO:0000256" key="8">
    <source>
        <dbReference type="SAM" id="Phobius"/>
    </source>
</evidence>
<evidence type="ECO:0000256" key="3">
    <source>
        <dbReference type="ARBA" id="ARBA00022475"/>
    </source>
</evidence>
<dbReference type="InterPro" id="IPR011701">
    <property type="entry name" value="MFS"/>
</dbReference>
<organism evidence="10 11">
    <name type="scientific">Rhodanobacter lycopersici</name>
    <dbReference type="NCBI Taxonomy" id="3162487"/>
    <lineage>
        <taxon>Bacteria</taxon>
        <taxon>Pseudomonadati</taxon>
        <taxon>Pseudomonadota</taxon>
        <taxon>Gammaproteobacteria</taxon>
        <taxon>Lysobacterales</taxon>
        <taxon>Rhodanobacteraceae</taxon>
        <taxon>Rhodanobacter</taxon>
    </lineage>
</organism>
<evidence type="ECO:0000259" key="9">
    <source>
        <dbReference type="PROSITE" id="PS50850"/>
    </source>
</evidence>
<feature type="transmembrane region" description="Helical" evidence="8">
    <location>
        <begin position="128"/>
        <end position="153"/>
    </location>
</feature>
<evidence type="ECO:0000256" key="1">
    <source>
        <dbReference type="ARBA" id="ARBA00004651"/>
    </source>
</evidence>
<gene>
    <name evidence="10" type="ORF">ABQJ54_00500</name>
</gene>
<reference evidence="10 11" key="1">
    <citation type="submission" date="2024-06" db="EMBL/GenBank/DDBJ databases">
        <authorList>
            <person name="Woo H."/>
        </authorList>
    </citation>
    <scope>NUCLEOTIDE SEQUENCE [LARGE SCALE GENOMIC DNA]</scope>
    <source>
        <strain evidence="10 11">Si-c</strain>
    </source>
</reference>
<keyword evidence="2" id="KW-0813">Transport</keyword>
<dbReference type="Gene3D" id="1.20.1250.20">
    <property type="entry name" value="MFS general substrate transporter like domains"/>
    <property type="match status" value="2"/>
</dbReference>
<comment type="caution">
    <text evidence="10">The sequence shown here is derived from an EMBL/GenBank/DDBJ whole genome shotgun (WGS) entry which is preliminary data.</text>
</comment>
<keyword evidence="4 8" id="KW-0812">Transmembrane</keyword>
<evidence type="ECO:0000256" key="5">
    <source>
        <dbReference type="ARBA" id="ARBA00022847"/>
    </source>
</evidence>
<feature type="transmembrane region" description="Helical" evidence="8">
    <location>
        <begin position="292"/>
        <end position="312"/>
    </location>
</feature>
<dbReference type="InterPro" id="IPR036259">
    <property type="entry name" value="MFS_trans_sf"/>
</dbReference>
<feature type="transmembrane region" description="Helical" evidence="8">
    <location>
        <begin position="255"/>
        <end position="280"/>
    </location>
</feature>
<keyword evidence="3" id="KW-1003">Cell membrane</keyword>
<name>A0ABV3Q8V6_9GAMM</name>
<dbReference type="PANTHER" id="PTHR43528:SF7">
    <property type="entry name" value="MFS TRANSPORTER"/>
    <property type="match status" value="1"/>
</dbReference>
<dbReference type="PROSITE" id="PS50850">
    <property type="entry name" value="MFS"/>
    <property type="match status" value="1"/>
</dbReference>
<accession>A0ABV3Q8V6</accession>
<dbReference type="EMBL" id="JBFOHK010000001">
    <property type="protein sequence ID" value="MEW9570222.1"/>
    <property type="molecule type" value="Genomic_DNA"/>
</dbReference>
<feature type="transmembrane region" description="Helical" evidence="8">
    <location>
        <begin position="411"/>
        <end position="432"/>
    </location>
</feature>
<dbReference type="Pfam" id="PF07690">
    <property type="entry name" value="MFS_1"/>
    <property type="match status" value="1"/>
</dbReference>
<evidence type="ECO:0000256" key="6">
    <source>
        <dbReference type="ARBA" id="ARBA00022989"/>
    </source>
</evidence>
<keyword evidence="11" id="KW-1185">Reference proteome</keyword>
<comment type="subcellular location">
    <subcellularLocation>
        <location evidence="1">Cell membrane</location>
        <topology evidence="1">Multi-pass membrane protein</topology>
    </subcellularLocation>
</comment>
<evidence type="ECO:0000256" key="4">
    <source>
        <dbReference type="ARBA" id="ARBA00022692"/>
    </source>
</evidence>
<evidence type="ECO:0000256" key="2">
    <source>
        <dbReference type="ARBA" id="ARBA00022448"/>
    </source>
</evidence>
<proteinExistence type="predicted"/>
<dbReference type="PANTHER" id="PTHR43528">
    <property type="entry name" value="ALPHA-KETOGLUTARATE PERMEASE"/>
    <property type="match status" value="1"/>
</dbReference>
<keyword evidence="6 8" id="KW-1133">Transmembrane helix</keyword>
<feature type="transmembrane region" description="Helical" evidence="8">
    <location>
        <begin position="70"/>
        <end position="89"/>
    </location>
</feature>
<feature type="transmembrane region" description="Helical" evidence="8">
    <location>
        <begin position="200"/>
        <end position="219"/>
    </location>
</feature>
<feature type="transmembrane region" description="Helical" evidence="8">
    <location>
        <begin position="350"/>
        <end position="371"/>
    </location>
</feature>
<keyword evidence="5" id="KW-0769">Symport</keyword>
<sequence>MSEATTLSTPDVTDAAARRLDRRDARTLLLSALGGALEFYDFVVFVFLAMPLSELFFPQGTTPWLAQIKVYGIFAAGYLARPLGGIVMAHFGDRSGRKRMFALSVFLMALPTLAIGLLPTYAQVGMLAPLLLLLLRIVQGIAVGGEVPGAWVFVAEHVPAGRVGFACGSLTAGLTVGILIGSLLAAWLNARLGAAQLLDWGWRLPFLLGGVFGFVAVWLRRWLSETPVFAEMRERRQLSRELPLRVVLASHRRGVAVSMLVTWMLTAAVVVLILLLPSLAPKSFGIPSRLAFLGNALAACGLTVGCMLYGWLADRLGSLQTLLAGSLLLIAGTWTLFADLAAGGAHFLPLYALAGLLVGVVGVVPVVMVQAFPPPVRFSGLSFSYNVAYAVFGASTAAMIGWLAVHAGRMAPAQYVTITALVSVGVSAWLLAARTGRS</sequence>
<evidence type="ECO:0000256" key="7">
    <source>
        <dbReference type="ARBA" id="ARBA00023136"/>
    </source>
</evidence>
<feature type="transmembrane region" description="Helical" evidence="8">
    <location>
        <begin position="165"/>
        <end position="188"/>
    </location>
</feature>
<dbReference type="Proteomes" id="UP001556220">
    <property type="component" value="Unassembled WGS sequence"/>
</dbReference>
<dbReference type="SUPFAM" id="SSF103473">
    <property type="entry name" value="MFS general substrate transporter"/>
    <property type="match status" value="1"/>
</dbReference>
<feature type="domain" description="Major facilitator superfamily (MFS) profile" evidence="9">
    <location>
        <begin position="27"/>
        <end position="437"/>
    </location>
</feature>
<dbReference type="InterPro" id="IPR020846">
    <property type="entry name" value="MFS_dom"/>
</dbReference>